<dbReference type="InterPro" id="IPR012460">
    <property type="entry name" value="DUF1667"/>
</dbReference>
<name>A0A5S5AYA1_9FIRM</name>
<dbReference type="PANTHER" id="PTHR39450:SF1">
    <property type="entry name" value="DUF1667 DOMAIN-CONTAINING PROTEIN"/>
    <property type="match status" value="1"/>
</dbReference>
<proteinExistence type="predicted"/>
<dbReference type="PANTHER" id="PTHR39450">
    <property type="entry name" value="MOLYBDOPTERIN OXIDOREDUCTASE, 4FE-4S CLUSTER-BINDING SUBUNIT"/>
    <property type="match status" value="1"/>
</dbReference>
<protein>
    <submittedName>
        <fullName evidence="1">CxxC motif-containing protein</fullName>
    </submittedName>
</protein>
<reference evidence="1 2" key="1">
    <citation type="submission" date="2019-07" db="EMBL/GenBank/DDBJ databases">
        <title>Genomic Encyclopedia of Type Strains, Phase I: the one thousand microbial genomes (KMG-I) project.</title>
        <authorList>
            <person name="Kyrpides N."/>
        </authorList>
    </citation>
    <scope>NUCLEOTIDE SEQUENCE [LARGE SCALE GENOMIC DNA]</scope>
    <source>
        <strain evidence="1 2">DSM 16647</strain>
    </source>
</reference>
<accession>A0A5S5AYA1</accession>
<dbReference type="RefSeq" id="WP_148865965.1">
    <property type="nucleotide sequence ID" value="NZ_VNHO01000002.1"/>
</dbReference>
<dbReference type="InterPro" id="IPR036593">
    <property type="entry name" value="CPE0013-like_sf"/>
</dbReference>
<keyword evidence="2" id="KW-1185">Reference proteome</keyword>
<comment type="caution">
    <text evidence="1">The sequence shown here is derived from an EMBL/GenBank/DDBJ whole genome shotgun (WGS) entry which is preliminary data.</text>
</comment>
<dbReference type="AlphaFoldDB" id="A0A5S5AYA1"/>
<evidence type="ECO:0000313" key="1">
    <source>
        <dbReference type="EMBL" id="TYP58847.1"/>
    </source>
</evidence>
<dbReference type="Proteomes" id="UP000322294">
    <property type="component" value="Unassembled WGS sequence"/>
</dbReference>
<dbReference type="Gene3D" id="3.10.530.10">
    <property type="entry name" value="CPE0013-like"/>
    <property type="match status" value="1"/>
</dbReference>
<gene>
    <name evidence="1" type="ORF">LZ11_00303</name>
</gene>
<dbReference type="Pfam" id="PF07892">
    <property type="entry name" value="DUF1667"/>
    <property type="match status" value="1"/>
</dbReference>
<dbReference type="EMBL" id="VNHO01000002">
    <property type="protein sequence ID" value="TYP58847.1"/>
    <property type="molecule type" value="Genomic_DNA"/>
</dbReference>
<evidence type="ECO:0000313" key="2">
    <source>
        <dbReference type="Proteomes" id="UP000322294"/>
    </source>
</evidence>
<organism evidence="1 2">
    <name type="scientific">Thermosediminibacter litoriperuensis</name>
    <dbReference type="NCBI Taxonomy" id="291989"/>
    <lineage>
        <taxon>Bacteria</taxon>
        <taxon>Bacillati</taxon>
        <taxon>Bacillota</taxon>
        <taxon>Clostridia</taxon>
        <taxon>Thermosediminibacterales</taxon>
        <taxon>Thermosediminibacteraceae</taxon>
        <taxon>Thermosediminibacter</taxon>
    </lineage>
</organism>
<dbReference type="OrthoDB" id="9811531at2"/>
<sequence length="121" mass="12999">MSAANEERTVTCIVCPSGCRIKVGIEGSEIVRISGNQCKRGADYARAEVTQPMRVLTTTVRLEDGRLLPVKTASPIPKVLLFDAVKELSGVRVKAPVKIGQVIYSNVAGTGVDVVTTRSWN</sequence>
<dbReference type="SUPFAM" id="SSF160148">
    <property type="entry name" value="CPE0013-like"/>
    <property type="match status" value="1"/>
</dbReference>
<dbReference type="SUPFAM" id="SSF53706">
    <property type="entry name" value="Formate dehydrogenase/DMSO reductase, domains 1-3"/>
    <property type="match status" value="1"/>
</dbReference>